<dbReference type="InterPro" id="IPR016174">
    <property type="entry name" value="Di-haem_cyt_TM"/>
</dbReference>
<dbReference type="Proteomes" id="UP000836597">
    <property type="component" value="Chromosome"/>
</dbReference>
<keyword evidence="2" id="KW-1003">Cell membrane</keyword>
<dbReference type="RefSeq" id="WP_240985602.1">
    <property type="nucleotide sequence ID" value="NZ_CDGJ01000092.1"/>
</dbReference>
<evidence type="ECO:0000256" key="5">
    <source>
        <dbReference type="ARBA" id="ARBA00023136"/>
    </source>
</evidence>
<dbReference type="Pfam" id="PF01292">
    <property type="entry name" value="Ni_hydr_CYTB"/>
    <property type="match status" value="1"/>
</dbReference>
<feature type="transmembrane region" description="Helical" evidence="6">
    <location>
        <begin position="142"/>
        <end position="160"/>
    </location>
</feature>
<reference evidence="8" key="2">
    <citation type="submission" date="2020-01" db="EMBL/GenBank/DDBJ databases">
        <authorList>
            <person name="Hornung B."/>
        </authorList>
    </citation>
    <scope>NUCLEOTIDE SEQUENCE</scope>
    <source>
        <strain evidence="8">PacBioINE</strain>
    </source>
</reference>
<evidence type="ECO:0000259" key="7">
    <source>
        <dbReference type="Pfam" id="PF01292"/>
    </source>
</evidence>
<dbReference type="SUPFAM" id="SSF81342">
    <property type="entry name" value="Transmembrane di-heme cytochromes"/>
    <property type="match status" value="1"/>
</dbReference>
<dbReference type="Gene3D" id="1.20.950.20">
    <property type="entry name" value="Transmembrane di-heme cytochromes, Chain C"/>
    <property type="match status" value="1"/>
</dbReference>
<dbReference type="GO" id="GO:0022904">
    <property type="term" value="P:respiratory electron transport chain"/>
    <property type="evidence" value="ECO:0007669"/>
    <property type="project" value="InterPro"/>
</dbReference>
<feature type="domain" description="Cytochrome b561 bacterial/Ni-hydrogenase" evidence="7">
    <location>
        <begin position="24"/>
        <end position="210"/>
    </location>
</feature>
<evidence type="ECO:0000256" key="3">
    <source>
        <dbReference type="ARBA" id="ARBA00022692"/>
    </source>
</evidence>
<dbReference type="Proteomes" id="UP001071230">
    <property type="component" value="Unassembled WGS sequence"/>
</dbReference>
<reference evidence="9" key="1">
    <citation type="submission" date="2014-11" db="EMBL/GenBank/DDBJ databases">
        <authorList>
            <person name="Hornung B.V."/>
        </authorList>
    </citation>
    <scope>NUCLEOTIDE SEQUENCE</scope>
    <source>
        <strain evidence="9">INE</strain>
    </source>
</reference>
<protein>
    <submittedName>
        <fullName evidence="9">Cytochrome b subunit of formate dehydrogenase</fullName>
    </submittedName>
    <submittedName>
        <fullName evidence="8">Cytochrome b561, bacterial/Ni-hydrogenase</fullName>
    </submittedName>
</protein>
<dbReference type="InterPro" id="IPR051817">
    <property type="entry name" value="FDH_cytochrome_b556_subunit"/>
</dbReference>
<comment type="subcellular location">
    <subcellularLocation>
        <location evidence="1">Cell membrane</location>
        <topology evidence="1">Multi-pass membrane protein</topology>
    </subcellularLocation>
</comment>
<evidence type="ECO:0000256" key="1">
    <source>
        <dbReference type="ARBA" id="ARBA00004651"/>
    </source>
</evidence>
<dbReference type="GO" id="GO:0009055">
    <property type="term" value="F:electron transfer activity"/>
    <property type="evidence" value="ECO:0007669"/>
    <property type="project" value="InterPro"/>
</dbReference>
<gene>
    <name evidence="8" type="ORF">DEACI_2864</name>
    <name evidence="9" type="ORF">DEACI_3227</name>
</gene>
<evidence type="ECO:0000256" key="2">
    <source>
        <dbReference type="ARBA" id="ARBA00022475"/>
    </source>
</evidence>
<keyword evidence="5 6" id="KW-0472">Membrane</keyword>
<evidence type="ECO:0000256" key="6">
    <source>
        <dbReference type="SAM" id="Phobius"/>
    </source>
</evidence>
<accession>A0A8S0WZV6</accession>
<keyword evidence="3 6" id="KW-0812">Transmembrane</keyword>
<dbReference type="GO" id="GO:0036397">
    <property type="term" value="F:formate dehydrogenase (quinone) activity"/>
    <property type="evidence" value="ECO:0007669"/>
    <property type="project" value="TreeGrafter"/>
</dbReference>
<name>A0A8S0WZV6_9FIRM</name>
<dbReference type="GO" id="GO:0009326">
    <property type="term" value="C:formate dehydrogenase complex"/>
    <property type="evidence" value="ECO:0007669"/>
    <property type="project" value="TreeGrafter"/>
</dbReference>
<dbReference type="KEGG" id="aacx:DEACI_2864"/>
<dbReference type="EMBL" id="CDGJ01000092">
    <property type="protein sequence ID" value="CEJ08747.1"/>
    <property type="molecule type" value="Genomic_DNA"/>
</dbReference>
<dbReference type="AlphaFoldDB" id="A0A8S0WZV6"/>
<keyword evidence="10" id="KW-1185">Reference proteome</keyword>
<proteinExistence type="predicted"/>
<evidence type="ECO:0000256" key="4">
    <source>
        <dbReference type="ARBA" id="ARBA00022989"/>
    </source>
</evidence>
<sequence length="237" mass="26605">MAAEDRQGKGSKSSAAAEQDRVLRFTRGERFSHWVHAISFFLLLITGLGILSLWFRPVLSLFGGVQAARVIHRVVAVIFVVVVAAMFFIGDPRYHWEWLKSAFSFSKADRRHIGAFPKEFFGGHGEYPPQGKFNGGEKINSLLTIFGSVFITLSGIVMWFRGSFPPGLVRWAYPIHDLSMFVMTAAVIGHMYLGLLHPDSRASIFGMLNGYVPVKFAQSHHAAWYNEVKSTGNRFHL</sequence>
<dbReference type="GO" id="GO:0005886">
    <property type="term" value="C:plasma membrane"/>
    <property type="evidence" value="ECO:0007669"/>
    <property type="project" value="UniProtKB-SubCell"/>
</dbReference>
<dbReference type="GO" id="GO:0009061">
    <property type="term" value="P:anaerobic respiration"/>
    <property type="evidence" value="ECO:0007669"/>
    <property type="project" value="TreeGrafter"/>
</dbReference>
<dbReference type="GO" id="GO:0015944">
    <property type="term" value="P:formate oxidation"/>
    <property type="evidence" value="ECO:0007669"/>
    <property type="project" value="TreeGrafter"/>
</dbReference>
<evidence type="ECO:0000313" key="8">
    <source>
        <dbReference type="EMBL" id="CAA7602191.1"/>
    </source>
</evidence>
<feature type="transmembrane region" description="Helical" evidence="6">
    <location>
        <begin position="70"/>
        <end position="90"/>
    </location>
</feature>
<evidence type="ECO:0000313" key="9">
    <source>
        <dbReference type="EMBL" id="CEJ08747.1"/>
    </source>
</evidence>
<dbReference type="PANTHER" id="PTHR30074">
    <property type="entry name" value="FORMATE DEHYDROGENASE, NITRATE-INDUCIBLE, CYTOCHROME B556 FDN SUBUNIT"/>
    <property type="match status" value="1"/>
</dbReference>
<feature type="transmembrane region" description="Helical" evidence="6">
    <location>
        <begin position="180"/>
        <end position="197"/>
    </location>
</feature>
<feature type="transmembrane region" description="Helical" evidence="6">
    <location>
        <begin position="34"/>
        <end position="55"/>
    </location>
</feature>
<keyword evidence="4 6" id="KW-1133">Transmembrane helix</keyword>
<organism evidence="8">
    <name type="scientific">Acididesulfobacillus acetoxydans</name>
    <dbReference type="NCBI Taxonomy" id="1561005"/>
    <lineage>
        <taxon>Bacteria</taxon>
        <taxon>Bacillati</taxon>
        <taxon>Bacillota</taxon>
        <taxon>Clostridia</taxon>
        <taxon>Eubacteriales</taxon>
        <taxon>Peptococcaceae</taxon>
        <taxon>Acididesulfobacillus</taxon>
    </lineage>
</organism>
<evidence type="ECO:0000313" key="10">
    <source>
        <dbReference type="Proteomes" id="UP001071230"/>
    </source>
</evidence>
<dbReference type="EMBL" id="LR746496">
    <property type="protein sequence ID" value="CAA7602191.1"/>
    <property type="molecule type" value="Genomic_DNA"/>
</dbReference>
<dbReference type="PANTHER" id="PTHR30074:SF6">
    <property type="entry name" value="FORMATE DEHYDROGENASE GAMMA SUBUNIT"/>
    <property type="match status" value="1"/>
</dbReference>
<dbReference type="InterPro" id="IPR011577">
    <property type="entry name" value="Cyt_b561_bac/Ni-Hgenase"/>
</dbReference>